<dbReference type="Proteomes" id="UP001251528">
    <property type="component" value="Unassembled WGS sequence"/>
</dbReference>
<dbReference type="PROSITE" id="PS51762">
    <property type="entry name" value="GH16_2"/>
    <property type="match status" value="1"/>
</dbReference>
<dbReference type="InterPro" id="IPR000757">
    <property type="entry name" value="Beta-glucanase-like"/>
</dbReference>
<name>A0AAJ0CQY9_9HYPO</name>
<accession>A0AAJ0CQY9</accession>
<dbReference type="EMBL" id="JASWJB010000069">
    <property type="protein sequence ID" value="KAK2601810.1"/>
    <property type="molecule type" value="Genomic_DNA"/>
</dbReference>
<dbReference type="PANTHER" id="PTHR38121">
    <property type="entry name" value="GH16 DOMAIN-CONTAINING PROTEIN"/>
    <property type="match status" value="1"/>
</dbReference>
<comment type="caution">
    <text evidence="3">The sequence shown here is derived from an EMBL/GenBank/DDBJ whole genome shotgun (WGS) entry which is preliminary data.</text>
</comment>
<evidence type="ECO:0000259" key="2">
    <source>
        <dbReference type="PROSITE" id="PS51762"/>
    </source>
</evidence>
<dbReference type="Gene3D" id="2.60.120.200">
    <property type="match status" value="1"/>
</dbReference>
<evidence type="ECO:0000313" key="3">
    <source>
        <dbReference type="EMBL" id="KAK2601810.1"/>
    </source>
</evidence>
<gene>
    <name evidence="3" type="ORF">QQS21_004593</name>
</gene>
<evidence type="ECO:0000256" key="1">
    <source>
        <dbReference type="SAM" id="SignalP"/>
    </source>
</evidence>
<dbReference type="SUPFAM" id="SSF49899">
    <property type="entry name" value="Concanavalin A-like lectins/glucanases"/>
    <property type="match status" value="1"/>
</dbReference>
<feature type="chain" id="PRO_5042514965" description="GH16 domain-containing protein" evidence="1">
    <location>
        <begin position="19"/>
        <end position="311"/>
    </location>
</feature>
<keyword evidence="1" id="KW-0732">Signal</keyword>
<reference evidence="3" key="1">
    <citation type="submission" date="2023-06" db="EMBL/GenBank/DDBJ databases">
        <title>Conoideocrella luteorostrata (Hypocreales: Clavicipitaceae), a potential biocontrol fungus for elongate hemlock scale in United States Christmas tree production areas.</title>
        <authorList>
            <person name="Barrett H."/>
            <person name="Lovett B."/>
            <person name="Macias A.M."/>
            <person name="Stajich J.E."/>
            <person name="Kasson M.T."/>
        </authorList>
    </citation>
    <scope>NUCLEOTIDE SEQUENCE</scope>
    <source>
        <strain evidence="3">ARSEF 14590</strain>
    </source>
</reference>
<evidence type="ECO:0000313" key="4">
    <source>
        <dbReference type="Proteomes" id="UP001251528"/>
    </source>
</evidence>
<dbReference type="GO" id="GO:0004553">
    <property type="term" value="F:hydrolase activity, hydrolyzing O-glycosyl compounds"/>
    <property type="evidence" value="ECO:0007669"/>
    <property type="project" value="InterPro"/>
</dbReference>
<dbReference type="GO" id="GO:0005975">
    <property type="term" value="P:carbohydrate metabolic process"/>
    <property type="evidence" value="ECO:0007669"/>
    <property type="project" value="InterPro"/>
</dbReference>
<sequence length="311" mass="34095">MLSVAIFLLSASLATADAQCDCYLSDGPSPTYFKSRSLSDFRALSQYASSPPPVITSVDGNVDAGTTSPFFNWGTPLREFWAPQKYKNGNSSFPMVKTLNNLYIEKNVEADGPATYLRMRSTRLPGFQTASELQSNERLDHASIRMYSRAVGSSGACSSVFTYLHSDDPALVQESDIEMLTKDDHNLIHYTNQPGVLNGETVPGASHEVHLPGGKAWSSWTTHRLDWTLGKTTFFADGKEVLRSDFQVPKDKSFVLLNMWSDGGVWSGLMDEGGEAYLDVQWVEVLHGVVLKESCGKVCKVEGEPGTVVGM</sequence>
<proteinExistence type="predicted"/>
<dbReference type="Pfam" id="PF00722">
    <property type="entry name" value="Glyco_hydro_16"/>
    <property type="match status" value="1"/>
</dbReference>
<feature type="signal peptide" evidence="1">
    <location>
        <begin position="1"/>
        <end position="18"/>
    </location>
</feature>
<dbReference type="AlphaFoldDB" id="A0AAJ0CQY9"/>
<protein>
    <recommendedName>
        <fullName evidence="2">GH16 domain-containing protein</fullName>
    </recommendedName>
</protein>
<keyword evidence="4" id="KW-1185">Reference proteome</keyword>
<dbReference type="PANTHER" id="PTHR38121:SF4">
    <property type="entry name" value="GH16 DOMAIN-CONTAINING PROTEIN-RELATED"/>
    <property type="match status" value="1"/>
</dbReference>
<dbReference type="InterPro" id="IPR013320">
    <property type="entry name" value="ConA-like_dom_sf"/>
</dbReference>
<organism evidence="3 4">
    <name type="scientific">Conoideocrella luteorostrata</name>
    <dbReference type="NCBI Taxonomy" id="1105319"/>
    <lineage>
        <taxon>Eukaryota</taxon>
        <taxon>Fungi</taxon>
        <taxon>Dikarya</taxon>
        <taxon>Ascomycota</taxon>
        <taxon>Pezizomycotina</taxon>
        <taxon>Sordariomycetes</taxon>
        <taxon>Hypocreomycetidae</taxon>
        <taxon>Hypocreales</taxon>
        <taxon>Clavicipitaceae</taxon>
        <taxon>Conoideocrella</taxon>
    </lineage>
</organism>
<dbReference type="CDD" id="cd00413">
    <property type="entry name" value="Glyco_hydrolase_16"/>
    <property type="match status" value="1"/>
</dbReference>
<feature type="domain" description="GH16" evidence="2">
    <location>
        <begin position="45"/>
        <end position="291"/>
    </location>
</feature>